<evidence type="ECO:0000256" key="2">
    <source>
        <dbReference type="SAM" id="SignalP"/>
    </source>
</evidence>
<dbReference type="GO" id="GO:0005737">
    <property type="term" value="C:cytoplasm"/>
    <property type="evidence" value="ECO:0007669"/>
    <property type="project" value="TreeGrafter"/>
</dbReference>
<proteinExistence type="predicted"/>
<name>A0A212C7C6_CEREH</name>
<feature type="signal peptide" evidence="2">
    <location>
        <begin position="1"/>
        <end position="20"/>
    </location>
</feature>
<dbReference type="InterPro" id="IPR008936">
    <property type="entry name" value="Rho_GTPase_activation_prot"/>
</dbReference>
<dbReference type="PANTHER" id="PTHR14963">
    <property type="entry name" value="RHO GTPASE ACTIVATING PROTEIN 18,19-RELATED"/>
    <property type="match status" value="1"/>
</dbReference>
<dbReference type="InterPro" id="IPR000198">
    <property type="entry name" value="RhoGAP_dom"/>
</dbReference>
<reference evidence="4 5" key="1">
    <citation type="journal article" date="2018" name="Mol. Genet. Genomics">
        <title>The red deer Cervus elaphus genome CerEla1.0: sequencing, annotating, genes, and chromosomes.</title>
        <authorList>
            <person name="Bana N.A."/>
            <person name="Nyiri A."/>
            <person name="Nagy J."/>
            <person name="Frank K."/>
            <person name="Nagy T."/>
            <person name="Steger V."/>
            <person name="Schiller M."/>
            <person name="Lakatos P."/>
            <person name="Sugar L."/>
            <person name="Horn P."/>
            <person name="Barta E."/>
            <person name="Orosz L."/>
        </authorList>
    </citation>
    <scope>NUCLEOTIDE SEQUENCE [LARGE SCALE GENOMIC DNA]</scope>
    <source>
        <strain evidence="4">Hungarian</strain>
    </source>
</reference>
<dbReference type="EMBL" id="MKHE01000026">
    <property type="protein sequence ID" value="OWK01896.1"/>
    <property type="molecule type" value="Genomic_DNA"/>
</dbReference>
<gene>
    <name evidence="4" type="ORF">Celaphus_00018985</name>
</gene>
<sequence>MKKVCHLALIELTALYDVLGIELKQQKAVKIKTKDSGLFCVPLTVLLEQDQKKIPGTRIPLIFQKEMLNLRLYLLRMPKSECPSVYTQLISRIEEGGLETEGLLRIPGAAVRIKNLCQELEAKFYEGTFNWESVKQHDAASLLKLFIRELPQPLLSVEYLKAFQAVQNLPTRKQQLQALNLLVILLPDANRDTLKALLEFLQRVVDNKEKNKMTVMNVAMVMAPNLFMYHTLGLKSGEQREFVMAAGIANIMHLLIKYQKLLW</sequence>
<feature type="non-terminal residue" evidence="4">
    <location>
        <position position="263"/>
    </location>
</feature>
<dbReference type="SUPFAM" id="SSF48350">
    <property type="entry name" value="GTPase activation domain, GAP"/>
    <property type="match status" value="1"/>
</dbReference>
<dbReference type="Gene3D" id="1.10.555.10">
    <property type="entry name" value="Rho GTPase activation protein"/>
    <property type="match status" value="1"/>
</dbReference>
<evidence type="ECO:0000256" key="1">
    <source>
        <dbReference type="ARBA" id="ARBA00022468"/>
    </source>
</evidence>
<dbReference type="Pfam" id="PF00620">
    <property type="entry name" value="RhoGAP"/>
    <property type="match status" value="1"/>
</dbReference>
<dbReference type="AlphaFoldDB" id="A0A212C7C6"/>
<dbReference type="GO" id="GO:0030833">
    <property type="term" value="P:regulation of actin filament polymerization"/>
    <property type="evidence" value="ECO:0007669"/>
    <property type="project" value="TreeGrafter"/>
</dbReference>
<dbReference type="Proteomes" id="UP000242450">
    <property type="component" value="Chromosome 26"/>
</dbReference>
<dbReference type="GO" id="GO:0005096">
    <property type="term" value="F:GTPase activator activity"/>
    <property type="evidence" value="ECO:0007669"/>
    <property type="project" value="UniProtKB-KW"/>
</dbReference>
<accession>A0A212C7C6</accession>
<protein>
    <submittedName>
        <fullName evidence="4">ARHGAP18</fullName>
    </submittedName>
</protein>
<dbReference type="SMART" id="SM00324">
    <property type="entry name" value="RhoGAP"/>
    <property type="match status" value="1"/>
</dbReference>
<dbReference type="OrthoDB" id="27680at2759"/>
<dbReference type="PANTHER" id="PTHR14963:SF6">
    <property type="entry name" value="RHO GTPASE-ACTIVATING PROTEIN 18"/>
    <property type="match status" value="1"/>
</dbReference>
<feature type="domain" description="Rho-GAP" evidence="3">
    <location>
        <begin position="68"/>
        <end position="263"/>
    </location>
</feature>
<organism evidence="4 5">
    <name type="scientific">Cervus elaphus hippelaphus</name>
    <name type="common">European red deer</name>
    <dbReference type="NCBI Taxonomy" id="46360"/>
    <lineage>
        <taxon>Eukaryota</taxon>
        <taxon>Metazoa</taxon>
        <taxon>Chordata</taxon>
        <taxon>Craniata</taxon>
        <taxon>Vertebrata</taxon>
        <taxon>Euteleostomi</taxon>
        <taxon>Mammalia</taxon>
        <taxon>Eutheria</taxon>
        <taxon>Laurasiatheria</taxon>
        <taxon>Artiodactyla</taxon>
        <taxon>Ruminantia</taxon>
        <taxon>Pecora</taxon>
        <taxon>Cervidae</taxon>
        <taxon>Cervinae</taxon>
        <taxon>Cervus</taxon>
    </lineage>
</organism>
<dbReference type="CDD" id="cd04391">
    <property type="entry name" value="RhoGAP_ARHGAP18"/>
    <property type="match status" value="1"/>
</dbReference>
<evidence type="ECO:0000313" key="4">
    <source>
        <dbReference type="EMBL" id="OWK01896.1"/>
    </source>
</evidence>
<comment type="caution">
    <text evidence="4">The sequence shown here is derived from an EMBL/GenBank/DDBJ whole genome shotgun (WGS) entry which is preliminary data.</text>
</comment>
<feature type="chain" id="PRO_5012080933" evidence="2">
    <location>
        <begin position="21"/>
        <end position="263"/>
    </location>
</feature>
<keyword evidence="1" id="KW-0343">GTPase activation</keyword>
<evidence type="ECO:0000313" key="5">
    <source>
        <dbReference type="Proteomes" id="UP000242450"/>
    </source>
</evidence>
<dbReference type="GO" id="GO:0051056">
    <property type="term" value="P:regulation of small GTPase mediated signal transduction"/>
    <property type="evidence" value="ECO:0007669"/>
    <property type="project" value="TreeGrafter"/>
</dbReference>
<evidence type="ECO:0000259" key="3">
    <source>
        <dbReference type="PROSITE" id="PS50238"/>
    </source>
</evidence>
<dbReference type="GO" id="GO:0007165">
    <property type="term" value="P:signal transduction"/>
    <property type="evidence" value="ECO:0007669"/>
    <property type="project" value="InterPro"/>
</dbReference>
<keyword evidence="2" id="KW-0732">Signal</keyword>
<keyword evidence="5" id="KW-1185">Reference proteome</keyword>
<dbReference type="PROSITE" id="PS50238">
    <property type="entry name" value="RHOGAP"/>
    <property type="match status" value="1"/>
</dbReference>